<proteinExistence type="predicted"/>
<dbReference type="EMBL" id="GBXM01060631">
    <property type="protein sequence ID" value="JAH47946.1"/>
    <property type="molecule type" value="Transcribed_RNA"/>
</dbReference>
<organism evidence="1">
    <name type="scientific">Anguilla anguilla</name>
    <name type="common">European freshwater eel</name>
    <name type="synonym">Muraena anguilla</name>
    <dbReference type="NCBI Taxonomy" id="7936"/>
    <lineage>
        <taxon>Eukaryota</taxon>
        <taxon>Metazoa</taxon>
        <taxon>Chordata</taxon>
        <taxon>Craniata</taxon>
        <taxon>Vertebrata</taxon>
        <taxon>Euteleostomi</taxon>
        <taxon>Actinopterygii</taxon>
        <taxon>Neopterygii</taxon>
        <taxon>Teleostei</taxon>
        <taxon>Anguilliformes</taxon>
        <taxon>Anguillidae</taxon>
        <taxon>Anguilla</taxon>
    </lineage>
</organism>
<protein>
    <submittedName>
        <fullName evidence="1">Uncharacterized protein</fullName>
    </submittedName>
</protein>
<name>A0A0E9T2T8_ANGAN</name>
<reference evidence="1" key="1">
    <citation type="submission" date="2014-11" db="EMBL/GenBank/DDBJ databases">
        <authorList>
            <person name="Amaro Gonzalez C."/>
        </authorList>
    </citation>
    <scope>NUCLEOTIDE SEQUENCE</scope>
</reference>
<reference evidence="1" key="2">
    <citation type="journal article" date="2015" name="Fish Shellfish Immunol.">
        <title>Early steps in the European eel (Anguilla anguilla)-Vibrio vulnificus interaction in the gills: Role of the RtxA13 toxin.</title>
        <authorList>
            <person name="Callol A."/>
            <person name="Pajuelo D."/>
            <person name="Ebbesson L."/>
            <person name="Teles M."/>
            <person name="MacKenzie S."/>
            <person name="Amaro C."/>
        </authorList>
    </citation>
    <scope>NUCLEOTIDE SEQUENCE</scope>
</reference>
<sequence length="35" mass="4298">MYYFCNTLNSMYSTVRIIGSILTLYRNFKRMPTIW</sequence>
<accession>A0A0E9T2T8</accession>
<evidence type="ECO:0000313" key="1">
    <source>
        <dbReference type="EMBL" id="JAH47946.1"/>
    </source>
</evidence>
<dbReference type="AlphaFoldDB" id="A0A0E9T2T8"/>